<evidence type="ECO:0000313" key="13">
    <source>
        <dbReference type="Proteomes" id="UP000434276"/>
    </source>
</evidence>
<dbReference type="KEGG" id="ath:AT1G53880"/>
<protein>
    <recommendedName>
        <fullName evidence="6">Translation initiation factor eIF2B subunit alpha</fullName>
    </recommendedName>
    <alternativeName>
        <fullName evidence="7">eIF2B GDP-GTP exchange factor subunit alpha</fullName>
    </alternativeName>
</protein>
<dbReference type="GeneID" id="841825"/>
<keyword evidence="3" id="KW-0963">Cytoplasm</keyword>
<keyword evidence="5" id="KW-0648">Protein biosynthesis</keyword>
<dbReference type="GO" id="GO:0005829">
    <property type="term" value="C:cytosol"/>
    <property type="evidence" value="ECO:0007669"/>
    <property type="project" value="UniProtKB-SubCell"/>
</dbReference>
<dbReference type="Proteomes" id="UP000434276">
    <property type="component" value="Unassembled WGS sequence"/>
</dbReference>
<feature type="region of interest" description="Disordered" evidence="10">
    <location>
        <begin position="18"/>
        <end position="44"/>
    </location>
</feature>
<dbReference type="SMR" id="A0A5S9WPR1"/>
<dbReference type="InterPro" id="IPR042529">
    <property type="entry name" value="IF_2B-like_C"/>
</dbReference>
<keyword evidence="4" id="KW-0396">Initiation factor</keyword>
<evidence type="ECO:0000256" key="8">
    <source>
        <dbReference type="ARBA" id="ARBA00046432"/>
    </source>
</evidence>
<dbReference type="GO" id="GO:0003743">
    <property type="term" value="F:translation initiation factor activity"/>
    <property type="evidence" value="ECO:0007669"/>
    <property type="project" value="UniProtKB-KW"/>
</dbReference>
<comment type="similarity">
    <text evidence="2 9">Belongs to the eIF-2B alpha/beta/delta subunits family.</text>
</comment>
<evidence type="ECO:0000256" key="2">
    <source>
        <dbReference type="ARBA" id="ARBA00007251"/>
    </source>
</evidence>
<dbReference type="SUPFAM" id="SSF100950">
    <property type="entry name" value="NagB/RpiA/CoA transferase-like"/>
    <property type="match status" value="1"/>
</dbReference>
<evidence type="ECO:0000256" key="6">
    <source>
        <dbReference type="ARBA" id="ARBA00044208"/>
    </source>
</evidence>
<evidence type="ECO:0000256" key="4">
    <source>
        <dbReference type="ARBA" id="ARBA00022540"/>
    </source>
</evidence>
<gene>
    <name evidence="11" type="ordered locus">At1g53880</name>
    <name evidence="12" type="ORF">C24_LOCUS4402</name>
</gene>
<accession>A0A5S9WPR1</accession>
<sequence>MWRESASFILDKHQNNKPISLTHSIDSPPPPSASMADENPNPNPISAYYQTRAAHHGIVTSEWLEQAQAAVRRYPDRDSLVSGRPFSVIEDFNSWRQQPDLAEAVAAIRALAAVIRASEATTMMELEIELKKASDTLKSWDTTSISLTAGCDLFMRYVTRTSALEFEDFNSAKSRVLERAEKFGEISCKARTIIAMLSQDFIFDGCTILVHGFSRVVFEILKTSAQNKKLFRVLCTEGRPDKTGVLLANELAKLDIPVKLLIDSAVAYSMDEVDMVFVGADGVVESGGIINMMGTYQIALVAQSMNKPVYVAAESYKFARLYPLDQKDLEPALRPIDFSVPVPPKVEVERSARDYTPPQYLTLLFTDLGVLTPSVVSDELIQLYL</sequence>
<evidence type="ECO:0000256" key="9">
    <source>
        <dbReference type="RuleBase" id="RU003814"/>
    </source>
</evidence>
<dbReference type="Gene3D" id="3.40.50.10470">
    <property type="entry name" value="Translation initiation factor eif-2b, domain 2"/>
    <property type="match status" value="1"/>
</dbReference>
<dbReference type="EMBL" id="CACSHJ010000087">
    <property type="protein sequence ID" value="CAA0293161.1"/>
    <property type="molecule type" value="Genomic_DNA"/>
</dbReference>
<dbReference type="InterPro" id="IPR051501">
    <property type="entry name" value="eIF2B_alpha/beta/delta"/>
</dbReference>
<dbReference type="Pfam" id="PF01008">
    <property type="entry name" value="IF-2B"/>
    <property type="match status" value="1"/>
</dbReference>
<dbReference type="InterPro" id="IPR042528">
    <property type="entry name" value="elF-2B_alpha_N"/>
</dbReference>
<comment type="subunit">
    <text evidence="8">Component of the translation initiation factor 2B (eIF2B) complex which is a heterodecamer of two sets of five different subunits: alpha, beta, gamma, delta and epsilon. Subunits alpha, beta and delta comprise a regulatory subcomplex and subunits epsilon and gamma comprise a catalytic subcomplex. Within the complex, the hexameric regulatory complex resides at the center, with the two heterodimeric catalytic subcomplexes bound on opposite sides.</text>
</comment>
<evidence type="ECO:0000256" key="10">
    <source>
        <dbReference type="SAM" id="MobiDB-lite"/>
    </source>
</evidence>
<dbReference type="OrthoDB" id="10249309at2759"/>
<evidence type="ECO:0000256" key="7">
    <source>
        <dbReference type="ARBA" id="ARBA00044236"/>
    </source>
</evidence>
<organism evidence="12 13">
    <name type="scientific">Arabidopsis thaliana</name>
    <name type="common">Mouse-ear cress</name>
    <dbReference type="NCBI Taxonomy" id="3702"/>
    <lineage>
        <taxon>Eukaryota</taxon>
        <taxon>Viridiplantae</taxon>
        <taxon>Streptophyta</taxon>
        <taxon>Embryophyta</taxon>
        <taxon>Tracheophyta</taxon>
        <taxon>Spermatophyta</taxon>
        <taxon>Magnoliopsida</taxon>
        <taxon>eudicotyledons</taxon>
        <taxon>Gunneridae</taxon>
        <taxon>Pentapetalae</taxon>
        <taxon>rosids</taxon>
        <taxon>malvids</taxon>
        <taxon>Brassicales</taxon>
        <taxon>Brassicaceae</taxon>
        <taxon>Camelineae</taxon>
        <taxon>Arabidopsis</taxon>
    </lineage>
</organism>
<name>A0A5S9WPR1_ARATH</name>
<dbReference type="InterPro" id="IPR037171">
    <property type="entry name" value="NagB/RpiA_transferase-like"/>
</dbReference>
<dbReference type="FunFam" id="1.20.120.1070:FF:000003">
    <property type="entry name" value="Translation initiation factor eIF-2B subunit alpha"/>
    <property type="match status" value="1"/>
</dbReference>
<dbReference type="PANTHER" id="PTHR45860">
    <property type="entry name" value="TRANSLATION INITIATION FACTOR EIF-2B SUBUNIT ALPHA"/>
    <property type="match status" value="1"/>
</dbReference>
<dbReference type="AlphaFoldDB" id="A0A5S9WPR1"/>
<reference evidence="12 13" key="1">
    <citation type="submission" date="2019-12" db="EMBL/GenBank/DDBJ databases">
        <authorList>
            <person name="Jiao W.-B."/>
            <person name="Schneeberger K."/>
        </authorList>
    </citation>
    <scope>NUCLEOTIDE SEQUENCE [LARGE SCALE GENOMIC DNA]</scope>
    <source>
        <strain evidence="13">cv. C24</strain>
    </source>
</reference>
<evidence type="ECO:0000313" key="11">
    <source>
        <dbReference type="Araport" id="AT1G53880"/>
    </source>
</evidence>
<dbReference type="FunFam" id="3.40.50.10470:FF:000007">
    <property type="entry name" value="Translation initiation factor eIF-2B subunit alpha"/>
    <property type="match status" value="1"/>
</dbReference>
<dbReference type="InterPro" id="IPR000649">
    <property type="entry name" value="IF-2B-related"/>
</dbReference>
<evidence type="ECO:0000256" key="3">
    <source>
        <dbReference type="ARBA" id="ARBA00022490"/>
    </source>
</evidence>
<proteinExistence type="inferred from homology"/>
<dbReference type="Gene3D" id="1.20.120.1070">
    <property type="entry name" value="Translation initiation factor eIF-2B, N-terminal domain"/>
    <property type="match status" value="1"/>
</dbReference>
<evidence type="ECO:0000256" key="1">
    <source>
        <dbReference type="ARBA" id="ARBA00004514"/>
    </source>
</evidence>
<dbReference type="PANTHER" id="PTHR45860:SF1">
    <property type="entry name" value="TRANSLATION INITIATION FACTOR EIF-2B SUBUNIT ALPHA"/>
    <property type="match status" value="1"/>
</dbReference>
<dbReference type="ExpressionAtlas" id="A0A5S9WPR1">
    <property type="expression patterns" value="baseline"/>
</dbReference>
<comment type="subcellular location">
    <subcellularLocation>
        <location evidence="1">Cytoplasm</location>
        <location evidence="1">Cytosol</location>
    </subcellularLocation>
</comment>
<dbReference type="Araport" id="AT1G53880"/>
<evidence type="ECO:0000256" key="5">
    <source>
        <dbReference type="ARBA" id="ARBA00022917"/>
    </source>
</evidence>
<evidence type="ECO:0000313" key="12">
    <source>
        <dbReference type="EMBL" id="CAA0293161.1"/>
    </source>
</evidence>